<gene>
    <name evidence="2" type="ORF">IE077_002724</name>
</gene>
<sequence length="285" mass="32949">MFAQIHKIHAIILTHSHQDAMGGLDEVRNVQEWQNQQEDAHRFSNEQTAAMNDSACFSCLRRMPVYLTPFTYQQLCEKYKYIVDASRGPDKQTRKISRLRFNFLNVESPPIMLNESNKKIILDAPLDSKISPTNINGFPEMRFDGLVDFKVTAFPVWHGGGYVSLGFEFGETQKIIYISDISAFPPEVEKYLRSMQIHILILDTLHFEKKNSSHFNVADALFWVQELQPEHVFFVGMHCDIEHEQGNKYLTDWLATRHIQGLLKRVKSVELGYDGLLIPTNFHVC</sequence>
<feature type="domain" description="Metallo-beta-lactamase" evidence="1">
    <location>
        <begin position="4"/>
        <end position="235"/>
    </location>
</feature>
<dbReference type="PANTHER" id="PTHR42663">
    <property type="entry name" value="HYDROLASE C777.06C-RELATED-RELATED"/>
    <property type="match status" value="1"/>
</dbReference>
<dbReference type="SUPFAM" id="SSF56281">
    <property type="entry name" value="Metallo-hydrolase/oxidoreductase"/>
    <property type="match status" value="1"/>
</dbReference>
<dbReference type="Gene3D" id="3.60.15.10">
    <property type="entry name" value="Ribonuclease Z/Hydroxyacylglutathione hydrolase-like"/>
    <property type="match status" value="1"/>
</dbReference>
<dbReference type="PANTHER" id="PTHR42663:SF6">
    <property type="entry name" value="HYDROLASE C777.06C-RELATED"/>
    <property type="match status" value="1"/>
</dbReference>
<evidence type="ECO:0000259" key="1">
    <source>
        <dbReference type="Pfam" id="PF12706"/>
    </source>
</evidence>
<proteinExistence type="predicted"/>
<name>A0ABQ7JA37_9APIC</name>
<evidence type="ECO:0000313" key="2">
    <source>
        <dbReference type="EMBL" id="KAF8820868.1"/>
    </source>
</evidence>
<dbReference type="InterPro" id="IPR036866">
    <property type="entry name" value="RibonucZ/Hydroxyglut_hydro"/>
</dbReference>
<dbReference type="Pfam" id="PF12706">
    <property type="entry name" value="Lactamase_B_2"/>
    <property type="match status" value="1"/>
</dbReference>
<accession>A0ABQ7JA37</accession>
<keyword evidence="3" id="KW-1185">Reference proteome</keyword>
<comment type="caution">
    <text evidence="2">The sequence shown here is derived from an EMBL/GenBank/DDBJ whole genome shotgun (WGS) entry which is preliminary data.</text>
</comment>
<evidence type="ECO:0000313" key="3">
    <source>
        <dbReference type="Proteomes" id="UP000823046"/>
    </source>
</evidence>
<reference evidence="2 3" key="1">
    <citation type="journal article" date="2020" name="bioRxiv">
        <title>Metabolic contributions of an alphaproteobacterial endosymbiont in the apicomplexan Cardiosporidium cionae.</title>
        <authorList>
            <person name="Hunter E.S."/>
            <person name="Paight C.J."/>
            <person name="Lane C.E."/>
        </authorList>
    </citation>
    <scope>NUCLEOTIDE SEQUENCE [LARGE SCALE GENOMIC DNA]</scope>
    <source>
        <strain evidence="2">ESH_2018</strain>
    </source>
</reference>
<protein>
    <recommendedName>
        <fullName evidence="1">Metallo-beta-lactamase domain-containing protein</fullName>
    </recommendedName>
</protein>
<dbReference type="Proteomes" id="UP000823046">
    <property type="component" value="Unassembled WGS sequence"/>
</dbReference>
<dbReference type="EMBL" id="JADAQX010000281">
    <property type="protein sequence ID" value="KAF8820868.1"/>
    <property type="molecule type" value="Genomic_DNA"/>
</dbReference>
<dbReference type="InterPro" id="IPR001279">
    <property type="entry name" value="Metallo-B-lactamas"/>
</dbReference>
<organism evidence="2 3">
    <name type="scientific">Cardiosporidium cionae</name>
    <dbReference type="NCBI Taxonomy" id="476202"/>
    <lineage>
        <taxon>Eukaryota</taxon>
        <taxon>Sar</taxon>
        <taxon>Alveolata</taxon>
        <taxon>Apicomplexa</taxon>
        <taxon>Aconoidasida</taxon>
        <taxon>Nephromycida</taxon>
        <taxon>Cardiosporidium</taxon>
    </lineage>
</organism>